<keyword evidence="2" id="KW-0238">DNA-binding</keyword>
<evidence type="ECO:0000256" key="3">
    <source>
        <dbReference type="ARBA" id="ARBA00023163"/>
    </source>
</evidence>
<dbReference type="OrthoDB" id="6619319at2"/>
<dbReference type="SUPFAM" id="SSF53822">
    <property type="entry name" value="Periplasmic binding protein-like I"/>
    <property type="match status" value="1"/>
</dbReference>
<dbReference type="SUPFAM" id="SSF47413">
    <property type="entry name" value="lambda repressor-like DNA-binding domains"/>
    <property type="match status" value="1"/>
</dbReference>
<evidence type="ECO:0000259" key="4">
    <source>
        <dbReference type="PROSITE" id="PS50932"/>
    </source>
</evidence>
<dbReference type="GO" id="GO:0000976">
    <property type="term" value="F:transcription cis-regulatory region binding"/>
    <property type="evidence" value="ECO:0007669"/>
    <property type="project" value="TreeGrafter"/>
</dbReference>
<feature type="domain" description="HTH lacI-type" evidence="4">
    <location>
        <begin position="6"/>
        <end position="59"/>
    </location>
</feature>
<dbReference type="InterPro" id="IPR010982">
    <property type="entry name" value="Lambda_DNA-bd_dom_sf"/>
</dbReference>
<dbReference type="GO" id="GO:0003700">
    <property type="term" value="F:DNA-binding transcription factor activity"/>
    <property type="evidence" value="ECO:0007669"/>
    <property type="project" value="TreeGrafter"/>
</dbReference>
<proteinExistence type="predicted"/>
<reference evidence="6" key="1">
    <citation type="submission" date="2016-11" db="EMBL/GenBank/DDBJ databases">
        <authorList>
            <person name="Varghese N."/>
            <person name="Submissions S."/>
        </authorList>
    </citation>
    <scope>NUCLEOTIDE SEQUENCE [LARGE SCALE GENOMIC DNA]</scope>
    <source>
        <strain evidence="6">DSM 16579</strain>
    </source>
</reference>
<evidence type="ECO:0000313" key="6">
    <source>
        <dbReference type="Proteomes" id="UP000184517"/>
    </source>
</evidence>
<evidence type="ECO:0000256" key="2">
    <source>
        <dbReference type="ARBA" id="ARBA00023125"/>
    </source>
</evidence>
<keyword evidence="6" id="KW-1185">Reference proteome</keyword>
<dbReference type="AlphaFoldDB" id="A0A1M4VFA0"/>
<dbReference type="Proteomes" id="UP000184517">
    <property type="component" value="Unassembled WGS sequence"/>
</dbReference>
<evidence type="ECO:0000313" key="5">
    <source>
        <dbReference type="EMBL" id="SHE67503.1"/>
    </source>
</evidence>
<dbReference type="Pfam" id="PF13377">
    <property type="entry name" value="Peripla_BP_3"/>
    <property type="match status" value="1"/>
</dbReference>
<dbReference type="PROSITE" id="PS50932">
    <property type="entry name" value="HTH_LACI_2"/>
    <property type="match status" value="1"/>
</dbReference>
<dbReference type="RefSeq" id="WP_139248827.1">
    <property type="nucleotide sequence ID" value="NZ_FQVF01000003.1"/>
</dbReference>
<dbReference type="Gene3D" id="3.40.50.2300">
    <property type="match status" value="2"/>
</dbReference>
<protein>
    <submittedName>
        <fullName evidence="5">Transcriptional regulator, LacI family</fullName>
    </submittedName>
</protein>
<accession>A0A1M4VFA0</accession>
<organism evidence="5 6">
    <name type="scientific">Marinomonas polaris DSM 16579</name>
    <dbReference type="NCBI Taxonomy" id="1122206"/>
    <lineage>
        <taxon>Bacteria</taxon>
        <taxon>Pseudomonadati</taxon>
        <taxon>Pseudomonadota</taxon>
        <taxon>Gammaproteobacteria</taxon>
        <taxon>Oceanospirillales</taxon>
        <taxon>Oceanospirillaceae</taxon>
        <taxon>Marinomonas</taxon>
    </lineage>
</organism>
<evidence type="ECO:0000256" key="1">
    <source>
        <dbReference type="ARBA" id="ARBA00023015"/>
    </source>
</evidence>
<dbReference type="STRING" id="1122206.SAMN02745753_00640"/>
<dbReference type="Pfam" id="PF00356">
    <property type="entry name" value="LacI"/>
    <property type="match status" value="1"/>
</dbReference>
<sequence>MKKVNTMEEFAALAGVSRPTASKYFEKKDAVSPRSRMKIEAMLKEVDYRPNLLASRLMRKDSKIIGVLIPSLGDPFYASIVRSIAMNALVYGYSVMIECSYGDPALESKAIENFLSVKVAGICYAPSGIRQVEKKLHRIQMELPLVFIDAVFEGANYSVRNNNRQTIGLITDYMLGAGRHPAFFPMPNVNSNAQERLDVYLDTMKASDESPIVLPVGQSLRWDFEEWAREEALRMIRSNQLDGDAIICANDRVAFGVISAMFSEGLITFKDQNALSISISGHDNQPLSKFTCPPLTTVEQDVENIGKCAIDMIMSLIGVISDEIENHIKLDGRLIIRESA</sequence>
<dbReference type="SMART" id="SM00354">
    <property type="entry name" value="HTH_LACI"/>
    <property type="match status" value="1"/>
</dbReference>
<dbReference type="InterPro" id="IPR000843">
    <property type="entry name" value="HTH_LacI"/>
</dbReference>
<dbReference type="Gene3D" id="1.10.260.40">
    <property type="entry name" value="lambda repressor-like DNA-binding domains"/>
    <property type="match status" value="1"/>
</dbReference>
<keyword evidence="3" id="KW-0804">Transcription</keyword>
<gene>
    <name evidence="5" type="ORF">SAMN02745753_00640</name>
</gene>
<dbReference type="InterPro" id="IPR028082">
    <property type="entry name" value="Peripla_BP_I"/>
</dbReference>
<dbReference type="PANTHER" id="PTHR30146:SF154">
    <property type="entry name" value="TRANSCRIPTION REGULATOR, MEMBER OF GALR FAMILY"/>
    <property type="match status" value="1"/>
</dbReference>
<dbReference type="PANTHER" id="PTHR30146">
    <property type="entry name" value="LACI-RELATED TRANSCRIPTIONAL REPRESSOR"/>
    <property type="match status" value="1"/>
</dbReference>
<name>A0A1M4VFA0_9GAMM</name>
<dbReference type="CDD" id="cd06267">
    <property type="entry name" value="PBP1_LacI_sugar_binding-like"/>
    <property type="match status" value="1"/>
</dbReference>
<dbReference type="InterPro" id="IPR046335">
    <property type="entry name" value="LacI/GalR-like_sensor"/>
</dbReference>
<keyword evidence="1" id="KW-0805">Transcription regulation</keyword>
<dbReference type="CDD" id="cd01392">
    <property type="entry name" value="HTH_LacI"/>
    <property type="match status" value="1"/>
</dbReference>
<dbReference type="EMBL" id="FQVF01000003">
    <property type="protein sequence ID" value="SHE67503.1"/>
    <property type="molecule type" value="Genomic_DNA"/>
</dbReference>